<dbReference type="GO" id="GO:0004798">
    <property type="term" value="F:dTMP kinase activity"/>
    <property type="evidence" value="ECO:0007669"/>
    <property type="project" value="TreeGrafter"/>
</dbReference>
<dbReference type="SUPFAM" id="SSF52540">
    <property type="entry name" value="P-loop containing nucleoside triphosphate hydrolases"/>
    <property type="match status" value="1"/>
</dbReference>
<dbReference type="GO" id="GO:0005524">
    <property type="term" value="F:ATP binding"/>
    <property type="evidence" value="ECO:0007669"/>
    <property type="project" value="UniProtKB-KW"/>
</dbReference>
<keyword evidence="4" id="KW-0067">ATP-binding</keyword>
<protein>
    <recommendedName>
        <fullName evidence="2">Thymidylate kinase</fullName>
    </recommendedName>
</protein>
<keyword evidence="3" id="KW-0547">Nucleotide-binding</keyword>
<evidence type="ECO:0000259" key="5">
    <source>
        <dbReference type="Pfam" id="PF02223"/>
    </source>
</evidence>
<dbReference type="PANTHER" id="PTHR10344:SF4">
    <property type="entry name" value="UMP-CMP KINASE 2, MITOCHONDRIAL"/>
    <property type="match status" value="1"/>
</dbReference>
<dbReference type="PANTHER" id="PTHR10344">
    <property type="entry name" value="THYMIDYLATE KINASE"/>
    <property type="match status" value="1"/>
</dbReference>
<dbReference type="Gene3D" id="3.40.50.300">
    <property type="entry name" value="P-loop containing nucleotide triphosphate hydrolases"/>
    <property type="match status" value="1"/>
</dbReference>
<reference evidence="6" key="2">
    <citation type="journal article" date="2021" name="PeerJ">
        <title>Extensive microbial diversity within the chicken gut microbiome revealed by metagenomics and culture.</title>
        <authorList>
            <person name="Gilroy R."/>
            <person name="Ravi A."/>
            <person name="Getino M."/>
            <person name="Pursley I."/>
            <person name="Horton D.L."/>
            <person name="Alikhan N.F."/>
            <person name="Baker D."/>
            <person name="Gharbi K."/>
            <person name="Hall N."/>
            <person name="Watson M."/>
            <person name="Adriaenssens E.M."/>
            <person name="Foster-Nyarko E."/>
            <person name="Jarju S."/>
            <person name="Secka A."/>
            <person name="Antonio M."/>
            <person name="Oren A."/>
            <person name="Chaudhuri R.R."/>
            <person name="La Ragione R."/>
            <person name="Hildebrand F."/>
            <person name="Pallen M.J."/>
        </authorList>
    </citation>
    <scope>NUCLEOTIDE SEQUENCE</scope>
    <source>
        <strain evidence="6">4509</strain>
    </source>
</reference>
<evidence type="ECO:0000256" key="2">
    <source>
        <dbReference type="ARBA" id="ARBA00017144"/>
    </source>
</evidence>
<name>A0A9D1IQZ7_9FIRM</name>
<evidence type="ECO:0000256" key="3">
    <source>
        <dbReference type="ARBA" id="ARBA00022741"/>
    </source>
</evidence>
<dbReference type="Proteomes" id="UP000824082">
    <property type="component" value="Unassembled WGS sequence"/>
</dbReference>
<dbReference type="GO" id="GO:0005829">
    <property type="term" value="C:cytosol"/>
    <property type="evidence" value="ECO:0007669"/>
    <property type="project" value="TreeGrafter"/>
</dbReference>
<sequence length="229" mass="26443">MKGKLLVLDGLDGCGKSTQAERLTQRLEEVFPGRVHLISYPDYDSPSSALVKMYLGGDFSAHPEGVNAYAASTFYAVDRYAGYVRHWGEWYRQGHFIVAARYTTSNAIHQMGKLPQGEWKEFLDWLEDFEYEKLALPKPDLVCYLQMDRKVSEQLLDARYQGDASRRDIHERDRAYLEQCRISAEYAAEYWHWNRITCSQDGKALPMEEITQRLWDLVAPLFSQGGDVL</sequence>
<dbReference type="EMBL" id="DVMX01000058">
    <property type="protein sequence ID" value="HIU41505.1"/>
    <property type="molecule type" value="Genomic_DNA"/>
</dbReference>
<feature type="domain" description="Thymidylate kinase-like" evidence="5">
    <location>
        <begin position="8"/>
        <end position="188"/>
    </location>
</feature>
<evidence type="ECO:0000256" key="4">
    <source>
        <dbReference type="ARBA" id="ARBA00022840"/>
    </source>
</evidence>
<evidence type="ECO:0000313" key="7">
    <source>
        <dbReference type="Proteomes" id="UP000824082"/>
    </source>
</evidence>
<proteinExistence type="inferred from homology"/>
<comment type="similarity">
    <text evidence="1">Belongs to the thymidylate kinase family.</text>
</comment>
<dbReference type="GO" id="GO:0006235">
    <property type="term" value="P:dTTP biosynthetic process"/>
    <property type="evidence" value="ECO:0007669"/>
    <property type="project" value="TreeGrafter"/>
</dbReference>
<evidence type="ECO:0000256" key="1">
    <source>
        <dbReference type="ARBA" id="ARBA00009776"/>
    </source>
</evidence>
<accession>A0A9D1IQZ7</accession>
<dbReference type="InterPro" id="IPR027417">
    <property type="entry name" value="P-loop_NTPase"/>
</dbReference>
<comment type="caution">
    <text evidence="6">The sequence shown here is derived from an EMBL/GenBank/DDBJ whole genome shotgun (WGS) entry which is preliminary data.</text>
</comment>
<keyword evidence="6" id="KW-0808">Transferase</keyword>
<dbReference type="InterPro" id="IPR039430">
    <property type="entry name" value="Thymidylate_kin-like_dom"/>
</dbReference>
<dbReference type="GO" id="GO:0006233">
    <property type="term" value="P:dTDP biosynthetic process"/>
    <property type="evidence" value="ECO:0007669"/>
    <property type="project" value="TreeGrafter"/>
</dbReference>
<keyword evidence="6" id="KW-0418">Kinase</keyword>
<dbReference type="GO" id="GO:0006227">
    <property type="term" value="P:dUDP biosynthetic process"/>
    <property type="evidence" value="ECO:0007669"/>
    <property type="project" value="TreeGrafter"/>
</dbReference>
<organism evidence="6 7">
    <name type="scientific">Candidatus Egerieicola faecale</name>
    <dbReference type="NCBI Taxonomy" id="2840774"/>
    <lineage>
        <taxon>Bacteria</taxon>
        <taxon>Bacillati</taxon>
        <taxon>Bacillota</taxon>
        <taxon>Clostridia</taxon>
        <taxon>Eubacteriales</taxon>
        <taxon>Oscillospiraceae</taxon>
        <taxon>Oscillospiraceae incertae sedis</taxon>
        <taxon>Candidatus Egerieicola</taxon>
    </lineage>
</organism>
<dbReference type="Pfam" id="PF02223">
    <property type="entry name" value="Thymidylate_kin"/>
    <property type="match status" value="1"/>
</dbReference>
<reference evidence="6" key="1">
    <citation type="submission" date="2020-10" db="EMBL/GenBank/DDBJ databases">
        <authorList>
            <person name="Gilroy R."/>
        </authorList>
    </citation>
    <scope>NUCLEOTIDE SEQUENCE</scope>
    <source>
        <strain evidence="6">4509</strain>
    </source>
</reference>
<gene>
    <name evidence="6" type="ORF">IAD19_03035</name>
</gene>
<dbReference type="AlphaFoldDB" id="A0A9D1IQZ7"/>
<evidence type="ECO:0000313" key="6">
    <source>
        <dbReference type="EMBL" id="HIU41505.1"/>
    </source>
</evidence>